<dbReference type="PANTHER" id="PTHR12424:SF5">
    <property type="entry name" value="PROTEIN TWEETY HOMOLOG 1"/>
    <property type="match status" value="1"/>
</dbReference>
<dbReference type="GO" id="GO:0072320">
    <property type="term" value="F:volume-sensitive chloride channel activity"/>
    <property type="evidence" value="ECO:0007669"/>
    <property type="project" value="TreeGrafter"/>
</dbReference>
<accession>A0A452GS49</accession>
<evidence type="ECO:0000256" key="15">
    <source>
        <dbReference type="ARBA" id="ARBA00044642"/>
    </source>
</evidence>
<evidence type="ECO:0000256" key="7">
    <source>
        <dbReference type="ARBA" id="ARBA00023065"/>
    </source>
</evidence>
<evidence type="ECO:0000256" key="17">
    <source>
        <dbReference type="RuleBase" id="RU361114"/>
    </source>
</evidence>
<evidence type="ECO:0000256" key="16">
    <source>
        <dbReference type="ARBA" id="ARBA00047042"/>
    </source>
</evidence>
<evidence type="ECO:0000256" key="1">
    <source>
        <dbReference type="ARBA" id="ARBA00004651"/>
    </source>
</evidence>
<comment type="function">
    <text evidence="17">Probable chloride channel.</text>
</comment>
<dbReference type="InterPro" id="IPR006990">
    <property type="entry name" value="Tweety"/>
</dbReference>
<evidence type="ECO:0000313" key="19">
    <source>
        <dbReference type="Proteomes" id="UP000291020"/>
    </source>
</evidence>
<keyword evidence="10 17" id="KW-0869">Chloride channel</keyword>
<dbReference type="GO" id="GO:0005229">
    <property type="term" value="F:intracellularly calcium-gated chloride channel activity"/>
    <property type="evidence" value="ECO:0007669"/>
    <property type="project" value="TreeGrafter"/>
</dbReference>
<reference evidence="18" key="2">
    <citation type="submission" date="2025-08" db="UniProtKB">
        <authorList>
            <consortium name="Ensembl"/>
        </authorList>
    </citation>
    <scope>IDENTIFICATION</scope>
</reference>
<name>A0A452GS49_9SAUR</name>
<dbReference type="GO" id="GO:0005886">
    <property type="term" value="C:plasma membrane"/>
    <property type="evidence" value="ECO:0007669"/>
    <property type="project" value="UniProtKB-SubCell"/>
</dbReference>
<evidence type="ECO:0000313" key="18">
    <source>
        <dbReference type="Ensembl" id="ENSGAGP00000004534.1"/>
    </source>
</evidence>
<evidence type="ECO:0000256" key="4">
    <source>
        <dbReference type="ARBA" id="ARBA00022475"/>
    </source>
</evidence>
<comment type="catalytic activity">
    <reaction evidence="14">
        <text>chloride(in) = chloride(out)</text>
        <dbReference type="Rhea" id="RHEA:29823"/>
        <dbReference type="ChEBI" id="CHEBI:17996"/>
    </reaction>
</comment>
<keyword evidence="4" id="KW-1003">Cell membrane</keyword>
<dbReference type="Pfam" id="PF04906">
    <property type="entry name" value="Tweety"/>
    <property type="match status" value="2"/>
</dbReference>
<evidence type="ECO:0000256" key="11">
    <source>
        <dbReference type="ARBA" id="ARBA00023180"/>
    </source>
</evidence>
<evidence type="ECO:0000256" key="2">
    <source>
        <dbReference type="ARBA" id="ARBA00009849"/>
    </source>
</evidence>
<comment type="similarity">
    <text evidence="2 17">Belongs to the tweety family.</text>
</comment>
<keyword evidence="5" id="KW-0812">Transmembrane</keyword>
<evidence type="ECO:0000256" key="8">
    <source>
        <dbReference type="ARBA" id="ARBA00023136"/>
    </source>
</evidence>
<sequence>QPRSDLAGIGIGFYGNSETNDGVGQATAALLDANLTLQGADVLTLGLLSGAVGGDLTRLEEALAPRIEFVAVVRNTRRQAEAVAQILVGLPFWGALGRSPSQLAHGLAFLEDYRMTVMSFFVLILSWGSLGLEMAAAVGLSDFCSDPDGFVLNLTQAKTELSPEILQYYLTCSQDVPNPFQQRLTMSQRALSSIHSQLHGLEREAIPQFPAAERNLVSVQGTLNSTESNFHQLVALLNCRGLHKVSAPAPPGGVPRLGPPLVGSPPAMVAPLSCGSSQAPPPLSCGSSPQVLPHGAVVASPGSTSVPTPAPGCGSFPKLHSCTPLPLPGCGSSPQAPPPGLW</sequence>
<evidence type="ECO:0000256" key="5">
    <source>
        <dbReference type="ARBA" id="ARBA00022692"/>
    </source>
</evidence>
<proteinExistence type="inferred from homology"/>
<dbReference type="Proteomes" id="UP000291020">
    <property type="component" value="Unassembled WGS sequence"/>
</dbReference>
<protein>
    <recommendedName>
        <fullName evidence="17">Protein tweety homolog</fullName>
    </recommendedName>
</protein>
<dbReference type="PANTHER" id="PTHR12424">
    <property type="entry name" value="TWEETY-RELATED"/>
    <property type="match status" value="1"/>
</dbReference>
<organism evidence="18 19">
    <name type="scientific">Gopherus agassizii</name>
    <name type="common">Agassiz's desert tortoise</name>
    <dbReference type="NCBI Taxonomy" id="38772"/>
    <lineage>
        <taxon>Eukaryota</taxon>
        <taxon>Metazoa</taxon>
        <taxon>Chordata</taxon>
        <taxon>Craniata</taxon>
        <taxon>Vertebrata</taxon>
        <taxon>Euteleostomi</taxon>
        <taxon>Archelosauria</taxon>
        <taxon>Testudinata</taxon>
        <taxon>Testudines</taxon>
        <taxon>Cryptodira</taxon>
        <taxon>Durocryptodira</taxon>
        <taxon>Testudinoidea</taxon>
        <taxon>Testudinidae</taxon>
        <taxon>Gopherus</taxon>
    </lineage>
</organism>
<keyword evidence="8" id="KW-0472">Membrane</keyword>
<evidence type="ECO:0000256" key="6">
    <source>
        <dbReference type="ARBA" id="ARBA00022989"/>
    </source>
</evidence>
<keyword evidence="7 17" id="KW-0406">Ion transport</keyword>
<keyword evidence="19" id="KW-1185">Reference proteome</keyword>
<keyword evidence="3 17" id="KW-0813">Transport</keyword>
<keyword evidence="9" id="KW-1015">Disulfide bond</keyword>
<reference evidence="19" key="1">
    <citation type="journal article" date="2017" name="PLoS ONE">
        <title>The Agassiz's desert tortoise genome provides a resource for the conservation of a threatened species.</title>
        <authorList>
            <person name="Tollis M."/>
            <person name="DeNardo D.F."/>
            <person name="Cornelius J.A."/>
            <person name="Dolby G.A."/>
            <person name="Edwards T."/>
            <person name="Henen B.T."/>
            <person name="Karl A.E."/>
            <person name="Murphy R.W."/>
            <person name="Kusumi K."/>
        </authorList>
    </citation>
    <scope>NUCLEOTIDE SEQUENCE [LARGE SCALE GENOMIC DNA]</scope>
</reference>
<keyword evidence="6" id="KW-1133">Transmembrane helix</keyword>
<evidence type="ECO:0000256" key="10">
    <source>
        <dbReference type="ARBA" id="ARBA00023173"/>
    </source>
</evidence>
<comment type="subunit">
    <text evidence="16">Homotetramer; disulfide-linked. Homodimer.</text>
</comment>
<evidence type="ECO:0000256" key="9">
    <source>
        <dbReference type="ARBA" id="ARBA00023157"/>
    </source>
</evidence>
<dbReference type="GO" id="GO:0030868">
    <property type="term" value="C:smooth endoplasmic reticulum membrane"/>
    <property type="evidence" value="ECO:0007669"/>
    <property type="project" value="TreeGrafter"/>
</dbReference>
<comment type="catalytic activity">
    <reaction evidence="15">
        <text>L-glutamate(out) = L-glutamate(in)</text>
        <dbReference type="Rhea" id="RHEA:66336"/>
        <dbReference type="ChEBI" id="CHEBI:29985"/>
    </reaction>
    <physiologicalReaction direction="right-to-left" evidence="15">
        <dbReference type="Rhea" id="RHEA:66338"/>
    </physiologicalReaction>
</comment>
<keyword evidence="11" id="KW-0325">Glycoprotein</keyword>
<reference evidence="18" key="3">
    <citation type="submission" date="2025-09" db="UniProtKB">
        <authorList>
            <consortium name="Ensembl"/>
        </authorList>
    </citation>
    <scope>IDENTIFICATION</scope>
</reference>
<evidence type="ECO:0000256" key="3">
    <source>
        <dbReference type="ARBA" id="ARBA00022448"/>
    </source>
</evidence>
<keyword evidence="12 17" id="KW-0868">Chloride</keyword>
<keyword evidence="13 17" id="KW-0407">Ion channel</keyword>
<dbReference type="Ensembl" id="ENSGAGT00000005310.1">
    <property type="protein sequence ID" value="ENSGAGP00000004534.1"/>
    <property type="gene ID" value="ENSGAGG00000003727.1"/>
</dbReference>
<evidence type="ECO:0000256" key="14">
    <source>
        <dbReference type="ARBA" id="ARBA00024167"/>
    </source>
</evidence>
<dbReference type="AlphaFoldDB" id="A0A452GS49"/>
<dbReference type="GO" id="GO:0034707">
    <property type="term" value="C:chloride channel complex"/>
    <property type="evidence" value="ECO:0007669"/>
    <property type="project" value="UniProtKB-UniRule"/>
</dbReference>
<comment type="subcellular location">
    <subcellularLocation>
        <location evidence="1">Cell membrane</location>
        <topology evidence="1">Multi-pass membrane protein</topology>
    </subcellularLocation>
</comment>
<evidence type="ECO:0000256" key="12">
    <source>
        <dbReference type="ARBA" id="ARBA00023214"/>
    </source>
</evidence>
<evidence type="ECO:0000256" key="13">
    <source>
        <dbReference type="ARBA" id="ARBA00023303"/>
    </source>
</evidence>